<protein>
    <submittedName>
        <fullName evidence="1">Uncharacterized protein</fullName>
    </submittedName>
</protein>
<dbReference type="AlphaFoldDB" id="A0A381X235"/>
<evidence type="ECO:0000313" key="1">
    <source>
        <dbReference type="EMBL" id="SVA58608.1"/>
    </source>
</evidence>
<sequence>MGGKGPIEQLSLKTPAQYRIRAQVKTYASRRILSWLELGTHPKLTQIADALVYV</sequence>
<name>A0A381X235_9ZZZZ</name>
<feature type="non-terminal residue" evidence="1">
    <location>
        <position position="54"/>
    </location>
</feature>
<accession>A0A381X235</accession>
<gene>
    <name evidence="1" type="ORF">METZ01_LOCUS111462</name>
</gene>
<dbReference type="EMBL" id="UINC01013588">
    <property type="protein sequence ID" value="SVA58608.1"/>
    <property type="molecule type" value="Genomic_DNA"/>
</dbReference>
<organism evidence="1">
    <name type="scientific">marine metagenome</name>
    <dbReference type="NCBI Taxonomy" id="408172"/>
    <lineage>
        <taxon>unclassified sequences</taxon>
        <taxon>metagenomes</taxon>
        <taxon>ecological metagenomes</taxon>
    </lineage>
</organism>
<reference evidence="1" key="1">
    <citation type="submission" date="2018-05" db="EMBL/GenBank/DDBJ databases">
        <authorList>
            <person name="Lanie J.A."/>
            <person name="Ng W.-L."/>
            <person name="Kazmierczak K.M."/>
            <person name="Andrzejewski T.M."/>
            <person name="Davidsen T.M."/>
            <person name="Wayne K.J."/>
            <person name="Tettelin H."/>
            <person name="Glass J.I."/>
            <person name="Rusch D."/>
            <person name="Podicherti R."/>
            <person name="Tsui H.-C.T."/>
            <person name="Winkler M.E."/>
        </authorList>
    </citation>
    <scope>NUCLEOTIDE SEQUENCE</scope>
</reference>
<proteinExistence type="predicted"/>